<sequence length="306" mass="35406">MSAISRTDNPMERGDSENLAIILQDMVRKFESQTTELQALKAQLQEQERRQANQEPPRDIREDSPSPGHARQRRRVRRKSSIPSTCRDAVRKVYRAMEEGEGDFQGFRLTERMDSAANQHIVKILRDEVMKEHGGPEKCPFSSAELKDAAKRYYRSKRDDQVRAQKGTYAEHRHSVKRNGRQQQKLARRRKAYNLARDSWSEKSRRRAEETLHKDFMSSESSDSEVEGPKTFKVRKLAWESGKMTKIKESLDAVVPLRGSPRIPSRELSDRKVPEGTPEWAISKRYQNGRAPATDVSELRLELDSE</sequence>
<organism evidence="2 3">
    <name type="scientific">Branchiostoma floridae</name>
    <name type="common">Florida lancelet</name>
    <name type="synonym">Amphioxus</name>
    <dbReference type="NCBI Taxonomy" id="7739"/>
    <lineage>
        <taxon>Eukaryota</taxon>
        <taxon>Metazoa</taxon>
        <taxon>Chordata</taxon>
        <taxon>Cephalochordata</taxon>
        <taxon>Leptocardii</taxon>
        <taxon>Amphioxiformes</taxon>
        <taxon>Branchiostomatidae</taxon>
        <taxon>Branchiostoma</taxon>
    </lineage>
</organism>
<evidence type="ECO:0000313" key="2">
    <source>
        <dbReference type="Proteomes" id="UP000001554"/>
    </source>
</evidence>
<feature type="compositionally biased region" description="Basic and acidic residues" evidence="1">
    <location>
        <begin position="46"/>
        <end position="64"/>
    </location>
</feature>
<feature type="compositionally biased region" description="Basic and acidic residues" evidence="1">
    <location>
        <begin position="156"/>
        <end position="173"/>
    </location>
</feature>
<dbReference type="KEGG" id="bfo:118416502"/>
<dbReference type="Proteomes" id="UP000001554">
    <property type="component" value="Chromosome 19"/>
</dbReference>
<dbReference type="GeneID" id="118407205"/>
<proteinExistence type="predicted"/>
<evidence type="ECO:0000313" key="4">
    <source>
        <dbReference type="RefSeq" id="XP_035677517.1"/>
    </source>
</evidence>
<protein>
    <submittedName>
        <fullName evidence="3">Uncharacterized protein LOC118407205</fullName>
    </submittedName>
    <submittedName>
        <fullName evidence="4">Uncharacterized protein LOC118416502</fullName>
    </submittedName>
</protein>
<dbReference type="AlphaFoldDB" id="A0A9J7HT05"/>
<accession>A0A9J7HT05</accession>
<reference evidence="2" key="1">
    <citation type="journal article" date="2020" name="Nat. Ecol. Evol.">
        <title>Deeply conserved synteny resolves early events in vertebrate evolution.</title>
        <authorList>
            <person name="Simakov O."/>
            <person name="Marletaz F."/>
            <person name="Yue J.X."/>
            <person name="O'Connell B."/>
            <person name="Jenkins J."/>
            <person name="Brandt A."/>
            <person name="Calef R."/>
            <person name="Tung C.H."/>
            <person name="Huang T.K."/>
            <person name="Schmutz J."/>
            <person name="Satoh N."/>
            <person name="Yu J.K."/>
            <person name="Putnam N.H."/>
            <person name="Green R.E."/>
            <person name="Rokhsar D.S."/>
        </authorList>
    </citation>
    <scope>NUCLEOTIDE SEQUENCE [LARGE SCALE GENOMIC DNA]</scope>
    <source>
        <strain evidence="2">S238N-H82</strain>
    </source>
</reference>
<reference evidence="3 4" key="2">
    <citation type="submission" date="2025-04" db="UniProtKB">
        <authorList>
            <consortium name="RefSeq"/>
        </authorList>
    </citation>
    <scope>IDENTIFICATION</scope>
    <source>
        <strain evidence="3 4">S238N-H82</strain>
        <tissue evidence="3 4">Testes</tissue>
    </source>
</reference>
<dbReference type="KEGG" id="bfo:118407205"/>
<feature type="compositionally biased region" description="Basic residues" evidence="1">
    <location>
        <begin position="70"/>
        <end position="80"/>
    </location>
</feature>
<dbReference type="OrthoDB" id="5985813at2759"/>
<evidence type="ECO:0000256" key="1">
    <source>
        <dbReference type="SAM" id="MobiDB-lite"/>
    </source>
</evidence>
<dbReference type="OMA" id="XNSIATS"/>
<gene>
    <name evidence="3" type="primary">LOC118407205</name>
    <name evidence="4" type="synonym">LOC118416502</name>
</gene>
<dbReference type="Proteomes" id="UP000001554">
    <property type="component" value="Chromosome 5"/>
</dbReference>
<feature type="region of interest" description="Disordered" evidence="1">
    <location>
        <begin position="42"/>
        <end position="84"/>
    </location>
</feature>
<feature type="compositionally biased region" description="Basic residues" evidence="1">
    <location>
        <begin position="174"/>
        <end position="192"/>
    </location>
</feature>
<evidence type="ECO:0000313" key="3">
    <source>
        <dbReference type="RefSeq" id="XP_035663524.1"/>
    </source>
</evidence>
<name>A0A9J7HT05_BRAFL</name>
<dbReference type="RefSeq" id="XP_035677517.1">
    <property type="nucleotide sequence ID" value="XM_035821624.1"/>
</dbReference>
<feature type="region of interest" description="Disordered" evidence="1">
    <location>
        <begin position="156"/>
        <end position="229"/>
    </location>
</feature>
<feature type="compositionally biased region" description="Basic and acidic residues" evidence="1">
    <location>
        <begin position="199"/>
        <end position="217"/>
    </location>
</feature>
<keyword evidence="2" id="KW-1185">Reference proteome</keyword>
<dbReference type="RefSeq" id="XP_035663524.1">
    <property type="nucleotide sequence ID" value="XM_035807631.1"/>
</dbReference>